<proteinExistence type="predicted"/>
<keyword evidence="3" id="KW-1185">Reference proteome</keyword>
<dbReference type="RefSeq" id="WP_092779661.1">
    <property type="nucleotide sequence ID" value="NZ_FORA01000002.1"/>
</dbReference>
<reference evidence="2 3" key="1">
    <citation type="submission" date="2016-10" db="EMBL/GenBank/DDBJ databases">
        <authorList>
            <person name="de Groot N.N."/>
        </authorList>
    </citation>
    <scope>NUCLEOTIDE SEQUENCE [LARGE SCALE GENOMIC DNA]</scope>
    <source>
        <strain evidence="2 3">DSM 19073</strain>
    </source>
</reference>
<dbReference type="PANTHER" id="PTHR43685">
    <property type="entry name" value="GLYCOSYLTRANSFERASE"/>
    <property type="match status" value="1"/>
</dbReference>
<keyword evidence="2" id="KW-0808">Transferase</keyword>
<gene>
    <name evidence="2" type="ORF">SAMN04488095_1936</name>
</gene>
<dbReference type="Gene3D" id="3.90.550.10">
    <property type="entry name" value="Spore Coat Polysaccharide Biosynthesis Protein SpsA, Chain A"/>
    <property type="match status" value="1"/>
</dbReference>
<evidence type="ECO:0000259" key="1">
    <source>
        <dbReference type="Pfam" id="PF00535"/>
    </source>
</evidence>
<dbReference type="CDD" id="cd00761">
    <property type="entry name" value="Glyco_tranf_GTA_type"/>
    <property type="match status" value="1"/>
</dbReference>
<feature type="domain" description="Glycosyltransferase 2-like" evidence="1">
    <location>
        <begin position="12"/>
        <end position="114"/>
    </location>
</feature>
<dbReference type="STRING" id="390807.SAMN04488095_1936"/>
<dbReference type="EMBL" id="FORA01000002">
    <property type="protein sequence ID" value="SFI99690.1"/>
    <property type="molecule type" value="Genomic_DNA"/>
</dbReference>
<dbReference type="AlphaFoldDB" id="A0A1I3MSB9"/>
<evidence type="ECO:0000313" key="3">
    <source>
        <dbReference type="Proteomes" id="UP000199110"/>
    </source>
</evidence>
<dbReference type="GO" id="GO:0016740">
    <property type="term" value="F:transferase activity"/>
    <property type="evidence" value="ECO:0007669"/>
    <property type="project" value="UniProtKB-KW"/>
</dbReference>
<dbReference type="PANTHER" id="PTHR43685:SF2">
    <property type="entry name" value="GLYCOSYLTRANSFERASE 2-LIKE DOMAIN-CONTAINING PROTEIN"/>
    <property type="match status" value="1"/>
</dbReference>
<dbReference type="InterPro" id="IPR001173">
    <property type="entry name" value="Glyco_trans_2-like"/>
</dbReference>
<dbReference type="InterPro" id="IPR050834">
    <property type="entry name" value="Glycosyltransf_2"/>
</dbReference>
<dbReference type="Pfam" id="PF00535">
    <property type="entry name" value="Glycos_transf_2"/>
    <property type="match status" value="1"/>
</dbReference>
<dbReference type="Proteomes" id="UP000199110">
    <property type="component" value="Unassembled WGS sequence"/>
</dbReference>
<dbReference type="InterPro" id="IPR029044">
    <property type="entry name" value="Nucleotide-diphossugar_trans"/>
</dbReference>
<evidence type="ECO:0000313" key="2">
    <source>
        <dbReference type="EMBL" id="SFI99690.1"/>
    </source>
</evidence>
<sequence length="327" mass="35920">MNQGGSPRASVSVVIPYFNNAKTLPRALSGVAALVLPPSEVIIVDDFSDDCIDESGLPDLPCPLRIVRHSRNLGAPSARNTGIDLAEFAVVAFLDADDLWLPEKLQTQMCHFEHADGSARVFSASNCLLIGNGGVLIGDHNAEGPADGRSLADFLLCERGALQTSTLVVPRDVARAVRFRPGLRRHQDWDFVLRLEQAEIALRYVPSSLSWYDIGDRFGRISQKRGNIRASLEWFAICREEGLLTARQIQSGFVNYCLSRRSARMPWELCRAFLKVAVLDPAGMLSLVVRRAGSRSLQVGKAAVRRARLMRAGHGRGTETKSGKFPQ</sequence>
<organism evidence="2 3">
    <name type="scientific">Jannaschia pohangensis</name>
    <dbReference type="NCBI Taxonomy" id="390807"/>
    <lineage>
        <taxon>Bacteria</taxon>
        <taxon>Pseudomonadati</taxon>
        <taxon>Pseudomonadota</taxon>
        <taxon>Alphaproteobacteria</taxon>
        <taxon>Rhodobacterales</taxon>
        <taxon>Roseobacteraceae</taxon>
        <taxon>Jannaschia</taxon>
    </lineage>
</organism>
<protein>
    <submittedName>
        <fullName evidence="2">Glycosyl transferase family 2</fullName>
    </submittedName>
</protein>
<dbReference type="SUPFAM" id="SSF53448">
    <property type="entry name" value="Nucleotide-diphospho-sugar transferases"/>
    <property type="match status" value="1"/>
</dbReference>
<accession>A0A1I3MSB9</accession>
<name>A0A1I3MSB9_9RHOB</name>